<protein>
    <submittedName>
        <fullName evidence="1">Uncharacterized protein</fullName>
    </submittedName>
</protein>
<dbReference type="EMBL" id="JHDU01000036">
    <property type="protein sequence ID" value="KDR60983.1"/>
    <property type="molecule type" value="Genomic_DNA"/>
</dbReference>
<evidence type="ECO:0000313" key="2">
    <source>
        <dbReference type="Proteomes" id="UP000027443"/>
    </source>
</evidence>
<sequence>MSGAPSGVAAKQVQVADRFLDLLHEPVSGDTYIRGVLPAPEGEPTVRVVTGKSPTGLEDASLWQIPLPAESDEVGDRVLGVVLGLFSKPTILVPGSSLSFVMDLPMIDVDPQEVEPAESALRLQTLPLLHQLTACPSSGLPETTLRGFWLIGDTTVRLYVQPFGRPPESGPVAVDAPWEADPADVERAAADASRYTPLLGDLHCTAYVDLARS</sequence>
<accession>A0ABR4S5Q9</accession>
<proteinExistence type="predicted"/>
<comment type="caution">
    <text evidence="1">The sequence shown here is derived from an EMBL/GenBank/DDBJ whole genome shotgun (WGS) entry which is preliminary data.</text>
</comment>
<keyword evidence="2" id="KW-1185">Reference proteome</keyword>
<reference evidence="1 2" key="1">
    <citation type="submission" date="2014-03" db="EMBL/GenBank/DDBJ databases">
        <title>Genome Sequence of Streptomyces wadayamensis A23 strain, an endophytic actinobacteria from Citrus reticulata.</title>
        <authorList>
            <person name="de Oliveira L.G."/>
            <person name="Tormet G.D."/>
            <person name="Marcon J."/>
            <person name="Samborsky M."/>
            <person name="Araujo W.L."/>
            <person name="de Azevedo J.L."/>
        </authorList>
    </citation>
    <scope>NUCLEOTIDE SEQUENCE [LARGE SCALE GENOMIC DNA]</scope>
    <source>
        <strain evidence="1 2">A23</strain>
    </source>
</reference>
<gene>
    <name evidence="1" type="ORF">DC60_02800</name>
</gene>
<name>A0ABR4S5Q9_9ACTN</name>
<dbReference type="Proteomes" id="UP000027443">
    <property type="component" value="Unassembled WGS sequence"/>
</dbReference>
<evidence type="ECO:0000313" key="1">
    <source>
        <dbReference type="EMBL" id="KDR60983.1"/>
    </source>
</evidence>
<organism evidence="1 2">
    <name type="scientific">Streptomyces wadayamensis</name>
    <dbReference type="NCBI Taxonomy" id="141454"/>
    <lineage>
        <taxon>Bacteria</taxon>
        <taxon>Bacillati</taxon>
        <taxon>Actinomycetota</taxon>
        <taxon>Actinomycetes</taxon>
        <taxon>Kitasatosporales</taxon>
        <taxon>Streptomycetaceae</taxon>
        <taxon>Streptomyces</taxon>
    </lineage>
</organism>